<accession>A0AAP0HTS1</accession>
<dbReference type="GO" id="GO:0016104">
    <property type="term" value="P:triterpenoid biosynthetic process"/>
    <property type="evidence" value="ECO:0007669"/>
    <property type="project" value="InterPro"/>
</dbReference>
<sequence>MKKTPRRNNTMTKMQRMNLARLQTRPEERKASRDGQFELSFCSRNKRMHDSRLQDSMRSVEISSLQLQFPTRTSNPADIYVSQPSAGIDEDSIDNDKFTSRHRPDGNDVGDGLARLRSKTTDKLSGRAGGRPNGGNRHQRDNVDHLRKGLHSFKKLYPDHRTKEIEACIGKAVNFIESLQRNDGSWSVINSLFP</sequence>
<dbReference type="InterPro" id="IPR008930">
    <property type="entry name" value="Terpenoid_cyclase/PrenylTrfase"/>
</dbReference>
<dbReference type="GO" id="GO:0005811">
    <property type="term" value="C:lipid droplet"/>
    <property type="evidence" value="ECO:0007669"/>
    <property type="project" value="InterPro"/>
</dbReference>
<dbReference type="AlphaFoldDB" id="A0AAP0HTS1"/>
<name>A0AAP0HTS1_9MAGN</name>
<evidence type="ECO:0000313" key="3">
    <source>
        <dbReference type="EMBL" id="KAK9101098.1"/>
    </source>
</evidence>
<feature type="region of interest" description="Disordered" evidence="2">
    <location>
        <begin position="81"/>
        <end position="142"/>
    </location>
</feature>
<dbReference type="SUPFAM" id="SSF48239">
    <property type="entry name" value="Terpenoid cyclases/Protein prenyltransferases"/>
    <property type="match status" value="1"/>
</dbReference>
<protein>
    <submittedName>
        <fullName evidence="3">Uncharacterized protein</fullName>
    </submittedName>
</protein>
<organism evidence="3 4">
    <name type="scientific">Stephania cephalantha</name>
    <dbReference type="NCBI Taxonomy" id="152367"/>
    <lineage>
        <taxon>Eukaryota</taxon>
        <taxon>Viridiplantae</taxon>
        <taxon>Streptophyta</taxon>
        <taxon>Embryophyta</taxon>
        <taxon>Tracheophyta</taxon>
        <taxon>Spermatophyta</taxon>
        <taxon>Magnoliopsida</taxon>
        <taxon>Ranunculales</taxon>
        <taxon>Menispermaceae</taxon>
        <taxon>Menispermoideae</taxon>
        <taxon>Cissampelideae</taxon>
        <taxon>Stephania</taxon>
    </lineage>
</organism>
<evidence type="ECO:0000256" key="1">
    <source>
        <dbReference type="ARBA" id="ARBA00009755"/>
    </source>
</evidence>
<proteinExistence type="inferred from homology"/>
<evidence type="ECO:0000313" key="4">
    <source>
        <dbReference type="Proteomes" id="UP001419268"/>
    </source>
</evidence>
<dbReference type="PANTHER" id="PTHR11764">
    <property type="entry name" value="TERPENE CYCLASE/MUTASE FAMILY MEMBER"/>
    <property type="match status" value="1"/>
</dbReference>
<keyword evidence="4" id="KW-1185">Reference proteome</keyword>
<dbReference type="Proteomes" id="UP001419268">
    <property type="component" value="Unassembled WGS sequence"/>
</dbReference>
<dbReference type="Gene3D" id="1.50.10.20">
    <property type="match status" value="1"/>
</dbReference>
<feature type="compositionally biased region" description="Basic and acidic residues" evidence="2">
    <location>
        <begin position="94"/>
        <end position="106"/>
    </location>
</feature>
<dbReference type="PANTHER" id="PTHR11764:SF20">
    <property type="entry name" value="LANOSTEROL SYNTHASE"/>
    <property type="match status" value="1"/>
</dbReference>
<gene>
    <name evidence="3" type="ORF">Scep_024528</name>
</gene>
<comment type="caution">
    <text evidence="3">The sequence shown here is derived from an EMBL/GenBank/DDBJ whole genome shotgun (WGS) entry which is preliminary data.</text>
</comment>
<dbReference type="EMBL" id="JBBNAG010000010">
    <property type="protein sequence ID" value="KAK9101098.1"/>
    <property type="molecule type" value="Genomic_DNA"/>
</dbReference>
<dbReference type="InterPro" id="IPR018333">
    <property type="entry name" value="Squalene_cyclase"/>
</dbReference>
<dbReference type="GO" id="GO:0031559">
    <property type="term" value="F:oxidosqualene cyclase activity"/>
    <property type="evidence" value="ECO:0007669"/>
    <property type="project" value="UniProtKB-ARBA"/>
</dbReference>
<comment type="similarity">
    <text evidence="1">Belongs to the terpene cyclase/mutase family.</text>
</comment>
<evidence type="ECO:0000256" key="2">
    <source>
        <dbReference type="SAM" id="MobiDB-lite"/>
    </source>
</evidence>
<reference evidence="3 4" key="1">
    <citation type="submission" date="2024-01" db="EMBL/GenBank/DDBJ databases">
        <title>Genome assemblies of Stephania.</title>
        <authorList>
            <person name="Yang L."/>
        </authorList>
    </citation>
    <scope>NUCLEOTIDE SEQUENCE [LARGE SCALE GENOMIC DNA]</scope>
    <source>
        <strain evidence="3">JXDWG</strain>
        <tissue evidence="3">Leaf</tissue>
    </source>
</reference>